<evidence type="ECO:0000256" key="3">
    <source>
        <dbReference type="ARBA" id="ARBA00022475"/>
    </source>
</evidence>
<gene>
    <name evidence="9" type="ORF">ISU07_00690</name>
</gene>
<keyword evidence="5 7" id="KW-1133">Transmembrane helix</keyword>
<dbReference type="PROSITE" id="PS50928">
    <property type="entry name" value="ABC_TM1"/>
    <property type="match status" value="1"/>
</dbReference>
<dbReference type="CDD" id="cd06261">
    <property type="entry name" value="TM_PBP2"/>
    <property type="match status" value="1"/>
</dbReference>
<evidence type="ECO:0000313" key="9">
    <source>
        <dbReference type="EMBL" id="MBF4761628.1"/>
    </source>
</evidence>
<dbReference type="AlphaFoldDB" id="A0A930V834"/>
<dbReference type="PANTHER" id="PTHR43386">
    <property type="entry name" value="OLIGOPEPTIDE TRANSPORT SYSTEM PERMEASE PROTEIN APPC"/>
    <property type="match status" value="1"/>
</dbReference>
<evidence type="ECO:0000313" key="10">
    <source>
        <dbReference type="Proteomes" id="UP000640489"/>
    </source>
</evidence>
<feature type="transmembrane region" description="Helical" evidence="7">
    <location>
        <begin position="35"/>
        <end position="54"/>
    </location>
</feature>
<comment type="caution">
    <text evidence="9">The sequence shown here is derived from an EMBL/GenBank/DDBJ whole genome shotgun (WGS) entry which is preliminary data.</text>
</comment>
<dbReference type="InterPro" id="IPR035906">
    <property type="entry name" value="MetI-like_sf"/>
</dbReference>
<dbReference type="GO" id="GO:0055085">
    <property type="term" value="P:transmembrane transport"/>
    <property type="evidence" value="ECO:0007669"/>
    <property type="project" value="InterPro"/>
</dbReference>
<dbReference type="SUPFAM" id="SSF161098">
    <property type="entry name" value="MetI-like"/>
    <property type="match status" value="1"/>
</dbReference>
<feature type="transmembrane region" description="Helical" evidence="7">
    <location>
        <begin position="217"/>
        <end position="238"/>
    </location>
</feature>
<evidence type="ECO:0000256" key="2">
    <source>
        <dbReference type="ARBA" id="ARBA00022448"/>
    </source>
</evidence>
<feature type="transmembrane region" description="Helical" evidence="7">
    <location>
        <begin position="131"/>
        <end position="151"/>
    </location>
</feature>
<proteinExistence type="inferred from homology"/>
<feature type="transmembrane region" description="Helical" evidence="7">
    <location>
        <begin position="95"/>
        <end position="119"/>
    </location>
</feature>
<keyword evidence="4 7" id="KW-0812">Transmembrane</keyword>
<accession>A0A930V834</accession>
<dbReference type="Pfam" id="PF00528">
    <property type="entry name" value="BPD_transp_1"/>
    <property type="match status" value="1"/>
</dbReference>
<dbReference type="EMBL" id="JADKPN010000001">
    <property type="protein sequence ID" value="MBF4761628.1"/>
    <property type="molecule type" value="Genomic_DNA"/>
</dbReference>
<evidence type="ECO:0000256" key="1">
    <source>
        <dbReference type="ARBA" id="ARBA00004651"/>
    </source>
</evidence>
<protein>
    <submittedName>
        <fullName evidence="9">ABC transporter permease</fullName>
    </submittedName>
</protein>
<evidence type="ECO:0000259" key="8">
    <source>
        <dbReference type="PROSITE" id="PS50928"/>
    </source>
</evidence>
<keyword evidence="2 7" id="KW-0813">Transport</keyword>
<organism evidence="9 10">
    <name type="scientific">Nocardioides islandensis</name>
    <dbReference type="NCBI Taxonomy" id="433663"/>
    <lineage>
        <taxon>Bacteria</taxon>
        <taxon>Bacillati</taxon>
        <taxon>Actinomycetota</taxon>
        <taxon>Actinomycetes</taxon>
        <taxon>Propionibacteriales</taxon>
        <taxon>Nocardioidaceae</taxon>
        <taxon>Nocardioides</taxon>
    </lineage>
</organism>
<dbReference type="RefSeq" id="WP_194704834.1">
    <property type="nucleotide sequence ID" value="NZ_JADKPN010000001.1"/>
</dbReference>
<evidence type="ECO:0000256" key="5">
    <source>
        <dbReference type="ARBA" id="ARBA00022989"/>
    </source>
</evidence>
<keyword evidence="3" id="KW-1003">Cell membrane</keyword>
<evidence type="ECO:0000256" key="6">
    <source>
        <dbReference type="ARBA" id="ARBA00023136"/>
    </source>
</evidence>
<evidence type="ECO:0000256" key="7">
    <source>
        <dbReference type="RuleBase" id="RU363032"/>
    </source>
</evidence>
<feature type="domain" description="ABC transmembrane type-1" evidence="8">
    <location>
        <begin position="92"/>
        <end position="281"/>
    </location>
</feature>
<name>A0A930V834_9ACTN</name>
<keyword evidence="10" id="KW-1185">Reference proteome</keyword>
<feature type="transmembrane region" description="Helical" evidence="7">
    <location>
        <begin position="259"/>
        <end position="280"/>
    </location>
</feature>
<comment type="subcellular location">
    <subcellularLocation>
        <location evidence="1 7">Cell membrane</location>
        <topology evidence="1 7">Multi-pass membrane protein</topology>
    </subcellularLocation>
</comment>
<sequence length="307" mass="32079">MTTEAVDAGRRGNRRERGAIRRALRGALRSWRGRIGLVMALAVLALAFLGPLVAPHAATDFVALPSSPRGPGYPLGSDGLGQDVLSRVLLGGRKLLLLAVLSTGLALVLGTLIGVTAAYRRGWAETALMRGVDVLLAFPQLVFVLLVVSVLGTPTWLLVLTVAIAQAPQIARVVHAGAQDICERDFVQAVALWGVPPRQVIARHVLPSLSTPLAVEAGLRLGFSIVIISGLNFLGFGVQPGTPSWGVMINENRLGMASNPWGVVAPALVLAILAIGTNLFTDAFARAAFGEDRADDTVIGSGMGATP</sequence>
<evidence type="ECO:0000256" key="4">
    <source>
        <dbReference type="ARBA" id="ARBA00022692"/>
    </source>
</evidence>
<comment type="similarity">
    <text evidence="7">Belongs to the binding-protein-dependent transport system permease family.</text>
</comment>
<dbReference type="InterPro" id="IPR000515">
    <property type="entry name" value="MetI-like"/>
</dbReference>
<dbReference type="Gene3D" id="1.10.3720.10">
    <property type="entry name" value="MetI-like"/>
    <property type="match status" value="1"/>
</dbReference>
<dbReference type="GO" id="GO:0005886">
    <property type="term" value="C:plasma membrane"/>
    <property type="evidence" value="ECO:0007669"/>
    <property type="project" value="UniProtKB-SubCell"/>
</dbReference>
<keyword evidence="6 7" id="KW-0472">Membrane</keyword>
<dbReference type="PANTHER" id="PTHR43386:SF25">
    <property type="entry name" value="PEPTIDE ABC TRANSPORTER PERMEASE PROTEIN"/>
    <property type="match status" value="1"/>
</dbReference>
<dbReference type="Proteomes" id="UP000640489">
    <property type="component" value="Unassembled WGS sequence"/>
</dbReference>
<dbReference type="InterPro" id="IPR050366">
    <property type="entry name" value="BP-dependent_transpt_permease"/>
</dbReference>
<reference evidence="9" key="1">
    <citation type="submission" date="2020-11" db="EMBL/GenBank/DDBJ databases">
        <title>Nocardioides sp. nov., isolated from Soil of Cynanchum wilfordii Hemsley rhizosphere.</title>
        <authorList>
            <person name="Lee J.-S."/>
            <person name="Suh M.K."/>
            <person name="Kim J.-S."/>
        </authorList>
    </citation>
    <scope>NUCLEOTIDE SEQUENCE</scope>
    <source>
        <strain evidence="9">KCTC 19275</strain>
    </source>
</reference>